<protein>
    <submittedName>
        <fullName evidence="1">Uncharacterized protein</fullName>
    </submittedName>
</protein>
<organism evidence="1 2">
    <name type="scientific">Aquipluma nitroreducens</name>
    <dbReference type="NCBI Taxonomy" id="2010828"/>
    <lineage>
        <taxon>Bacteria</taxon>
        <taxon>Pseudomonadati</taxon>
        <taxon>Bacteroidota</taxon>
        <taxon>Bacteroidia</taxon>
        <taxon>Marinilabiliales</taxon>
        <taxon>Prolixibacteraceae</taxon>
        <taxon>Aquipluma</taxon>
    </lineage>
</organism>
<reference evidence="1" key="1">
    <citation type="journal article" date="2020" name="Int. J. Syst. Evol. Microbiol.">
        <title>Aquipluma nitroreducens gen. nov. sp. nov., a novel facultatively anaerobic bacterium isolated from a freshwater lake.</title>
        <authorList>
            <person name="Watanabe M."/>
            <person name="Kojima H."/>
            <person name="Fukui M."/>
        </authorList>
    </citation>
    <scope>NUCLEOTIDE SEQUENCE</scope>
    <source>
        <strain evidence="1">MeG22</strain>
    </source>
</reference>
<proteinExistence type="predicted"/>
<evidence type="ECO:0000313" key="2">
    <source>
        <dbReference type="Proteomes" id="UP001193389"/>
    </source>
</evidence>
<name>A0A5K7SAQ8_9BACT</name>
<evidence type="ECO:0000313" key="1">
    <source>
        <dbReference type="EMBL" id="BBE18559.1"/>
    </source>
</evidence>
<dbReference type="EMBL" id="AP018694">
    <property type="protein sequence ID" value="BBE18559.1"/>
    <property type="molecule type" value="Genomic_DNA"/>
</dbReference>
<dbReference type="RefSeq" id="WP_318346888.1">
    <property type="nucleotide sequence ID" value="NZ_AP018694.1"/>
</dbReference>
<keyword evidence="2" id="KW-1185">Reference proteome</keyword>
<gene>
    <name evidence="1" type="ORF">AQPE_2722</name>
</gene>
<dbReference type="Proteomes" id="UP001193389">
    <property type="component" value="Chromosome"/>
</dbReference>
<sequence>MKEKLKKTDNKPDESLRILEEGKCIETGKKPNKHWLYYKVHDLSDNSIFYFMYILTEDSHITTIYPDEEFEFYFVKLKELRRKKLKRLNALSNEM</sequence>
<dbReference type="AlphaFoldDB" id="A0A5K7SAQ8"/>
<dbReference type="KEGG" id="anf:AQPE_2722"/>
<accession>A0A5K7SAQ8</accession>